<proteinExistence type="predicted"/>
<sequence length="218" mass="24292">MISSPCKLRWQHNLYVPCNGAAKLCVSQPRFQCFVQRCLRAKNVLDAAPGSNRRLGARAIGRSYSCDDIRYRILIPKSPREVIHCRSIDPEEWVVIMSNTRRVCGRVGSVTFNFCKPPPAISLPSRSRQSRCLVITYLISQLPTQTCPLRDTHTNLLATGSVTRRYARGCAMSIIHVEYGVPAIDNRRLATRLAGSYGAWLVSGRSTEIARAAISITT</sequence>
<organism evidence="1 2">
    <name type="scientific">Canariomyces notabilis</name>
    <dbReference type="NCBI Taxonomy" id="2074819"/>
    <lineage>
        <taxon>Eukaryota</taxon>
        <taxon>Fungi</taxon>
        <taxon>Dikarya</taxon>
        <taxon>Ascomycota</taxon>
        <taxon>Pezizomycotina</taxon>
        <taxon>Sordariomycetes</taxon>
        <taxon>Sordariomycetidae</taxon>
        <taxon>Sordariales</taxon>
        <taxon>Chaetomiaceae</taxon>
        <taxon>Canariomyces</taxon>
    </lineage>
</organism>
<accession>A0AAN6QKI0</accession>
<evidence type="ECO:0000313" key="1">
    <source>
        <dbReference type="EMBL" id="KAK4108796.1"/>
    </source>
</evidence>
<dbReference type="Proteomes" id="UP001302812">
    <property type="component" value="Unassembled WGS sequence"/>
</dbReference>
<dbReference type="EMBL" id="MU853360">
    <property type="protein sequence ID" value="KAK4108796.1"/>
    <property type="molecule type" value="Genomic_DNA"/>
</dbReference>
<reference evidence="1" key="1">
    <citation type="journal article" date="2023" name="Mol. Phylogenet. Evol.">
        <title>Genome-scale phylogeny and comparative genomics of the fungal order Sordariales.</title>
        <authorList>
            <person name="Hensen N."/>
            <person name="Bonometti L."/>
            <person name="Westerberg I."/>
            <person name="Brannstrom I.O."/>
            <person name="Guillou S."/>
            <person name="Cros-Aarteil S."/>
            <person name="Calhoun S."/>
            <person name="Haridas S."/>
            <person name="Kuo A."/>
            <person name="Mondo S."/>
            <person name="Pangilinan J."/>
            <person name="Riley R."/>
            <person name="LaButti K."/>
            <person name="Andreopoulos B."/>
            <person name="Lipzen A."/>
            <person name="Chen C."/>
            <person name="Yan M."/>
            <person name="Daum C."/>
            <person name="Ng V."/>
            <person name="Clum A."/>
            <person name="Steindorff A."/>
            <person name="Ohm R.A."/>
            <person name="Martin F."/>
            <person name="Silar P."/>
            <person name="Natvig D.O."/>
            <person name="Lalanne C."/>
            <person name="Gautier V."/>
            <person name="Ament-Velasquez S.L."/>
            <person name="Kruys A."/>
            <person name="Hutchinson M.I."/>
            <person name="Powell A.J."/>
            <person name="Barry K."/>
            <person name="Miller A.N."/>
            <person name="Grigoriev I.V."/>
            <person name="Debuchy R."/>
            <person name="Gladieux P."/>
            <person name="Hiltunen Thoren M."/>
            <person name="Johannesson H."/>
        </authorList>
    </citation>
    <scope>NUCLEOTIDE SEQUENCE</scope>
    <source>
        <strain evidence="1">CBS 508.74</strain>
    </source>
</reference>
<evidence type="ECO:0000313" key="2">
    <source>
        <dbReference type="Proteomes" id="UP001302812"/>
    </source>
</evidence>
<keyword evidence="2" id="KW-1185">Reference proteome</keyword>
<protein>
    <submittedName>
        <fullName evidence="1">Uncharacterized protein</fullName>
    </submittedName>
</protein>
<gene>
    <name evidence="1" type="ORF">N656DRAFT_374889</name>
</gene>
<comment type="caution">
    <text evidence="1">The sequence shown here is derived from an EMBL/GenBank/DDBJ whole genome shotgun (WGS) entry which is preliminary data.</text>
</comment>
<dbReference type="GeneID" id="89933558"/>
<name>A0AAN6QKI0_9PEZI</name>
<reference evidence="1" key="2">
    <citation type="submission" date="2023-05" db="EMBL/GenBank/DDBJ databases">
        <authorList>
            <consortium name="Lawrence Berkeley National Laboratory"/>
            <person name="Steindorff A."/>
            <person name="Hensen N."/>
            <person name="Bonometti L."/>
            <person name="Westerberg I."/>
            <person name="Brannstrom I.O."/>
            <person name="Guillou S."/>
            <person name="Cros-Aarteil S."/>
            <person name="Calhoun S."/>
            <person name="Haridas S."/>
            <person name="Kuo A."/>
            <person name="Mondo S."/>
            <person name="Pangilinan J."/>
            <person name="Riley R."/>
            <person name="Labutti K."/>
            <person name="Andreopoulos B."/>
            <person name="Lipzen A."/>
            <person name="Chen C."/>
            <person name="Yanf M."/>
            <person name="Daum C."/>
            <person name="Ng V."/>
            <person name="Clum A."/>
            <person name="Ohm R."/>
            <person name="Martin F."/>
            <person name="Silar P."/>
            <person name="Natvig D."/>
            <person name="Lalanne C."/>
            <person name="Gautier V."/>
            <person name="Ament-Velasquez S.L."/>
            <person name="Kruys A."/>
            <person name="Hutchinson M.I."/>
            <person name="Powell A.J."/>
            <person name="Barry K."/>
            <person name="Miller A.N."/>
            <person name="Grigoriev I.V."/>
            <person name="Debuchy R."/>
            <person name="Gladieux P."/>
            <person name="Thoren M.H."/>
            <person name="Johannesson H."/>
        </authorList>
    </citation>
    <scope>NUCLEOTIDE SEQUENCE</scope>
    <source>
        <strain evidence="1">CBS 508.74</strain>
    </source>
</reference>
<dbReference type="RefSeq" id="XP_064666366.1">
    <property type="nucleotide sequence ID" value="XM_064809434.1"/>
</dbReference>
<dbReference type="AlphaFoldDB" id="A0AAN6QKI0"/>